<protein>
    <submittedName>
        <fullName evidence="1">Uncharacterized protein</fullName>
    </submittedName>
</protein>
<organism evidence="1 2">
    <name type="scientific">Thalassiosira pseudonana</name>
    <name type="common">Marine diatom</name>
    <name type="synonym">Cyclotella nana</name>
    <dbReference type="NCBI Taxonomy" id="35128"/>
    <lineage>
        <taxon>Eukaryota</taxon>
        <taxon>Sar</taxon>
        <taxon>Stramenopiles</taxon>
        <taxon>Ochrophyta</taxon>
        <taxon>Bacillariophyta</taxon>
        <taxon>Coscinodiscophyceae</taxon>
        <taxon>Thalassiosirophycidae</taxon>
        <taxon>Thalassiosirales</taxon>
        <taxon>Thalassiosiraceae</taxon>
        <taxon>Thalassiosira</taxon>
    </lineage>
</organism>
<dbReference type="AlphaFoldDB" id="B8CFA5"/>
<reference evidence="1 2" key="1">
    <citation type="journal article" date="2004" name="Science">
        <title>The genome of the diatom Thalassiosira pseudonana: ecology, evolution, and metabolism.</title>
        <authorList>
            <person name="Armbrust E.V."/>
            <person name="Berges J.A."/>
            <person name="Bowler C."/>
            <person name="Green B.R."/>
            <person name="Martinez D."/>
            <person name="Putnam N.H."/>
            <person name="Zhou S."/>
            <person name="Allen A.E."/>
            <person name="Apt K.E."/>
            <person name="Bechner M."/>
            <person name="Brzezinski M.A."/>
            <person name="Chaal B.K."/>
            <person name="Chiovitti A."/>
            <person name="Davis A.K."/>
            <person name="Demarest M.S."/>
            <person name="Detter J.C."/>
            <person name="Glavina T."/>
            <person name="Goodstein D."/>
            <person name="Hadi M.Z."/>
            <person name="Hellsten U."/>
            <person name="Hildebrand M."/>
            <person name="Jenkins B.D."/>
            <person name="Jurka J."/>
            <person name="Kapitonov V.V."/>
            <person name="Kroger N."/>
            <person name="Lau W.W."/>
            <person name="Lane T.W."/>
            <person name="Larimer F.W."/>
            <person name="Lippmeier J.C."/>
            <person name="Lucas S."/>
            <person name="Medina M."/>
            <person name="Montsant A."/>
            <person name="Obornik M."/>
            <person name="Parker M.S."/>
            <person name="Palenik B."/>
            <person name="Pazour G.J."/>
            <person name="Richardson P.M."/>
            <person name="Rynearson T.A."/>
            <person name="Saito M.A."/>
            <person name="Schwartz D.C."/>
            <person name="Thamatrakoln K."/>
            <person name="Valentin K."/>
            <person name="Vardi A."/>
            <person name="Wilkerson F.P."/>
            <person name="Rokhsar D.S."/>
        </authorList>
    </citation>
    <scope>NUCLEOTIDE SEQUENCE [LARGE SCALE GENOMIC DNA]</scope>
    <source>
        <strain evidence="1 2">CCMP1335</strain>
    </source>
</reference>
<keyword evidence="2" id="KW-1185">Reference proteome</keyword>
<dbReference type="HOGENOM" id="CLU_1997189_0_0_1"/>
<dbReference type="EMBL" id="CM000653">
    <property type="protein sequence ID" value="EED87596.1"/>
    <property type="molecule type" value="Genomic_DNA"/>
</dbReference>
<name>B8CFA5_THAPS</name>
<gene>
    <name evidence="1" type="ORF">THAPSDRAFT_11695</name>
</gene>
<proteinExistence type="predicted"/>
<dbReference type="GeneID" id="7443677"/>
<sequence>MALQKHCYQAFTLGSQYSSSLQNDVISVLSSIAFEPKEEAIVPITDAVVTVDGEDVWIEVDGQNHFINRQLNVIIKRRPVPSLDEIRFVSAPYWEWDEHGKDKGEMLTSKLGVVLHDEFGRRMRV</sequence>
<evidence type="ECO:0000313" key="1">
    <source>
        <dbReference type="EMBL" id="EED87596.1"/>
    </source>
</evidence>
<dbReference type="InParanoid" id="B8CFA5"/>
<accession>B8CFA5</accession>
<evidence type="ECO:0000313" key="2">
    <source>
        <dbReference type="Proteomes" id="UP000001449"/>
    </source>
</evidence>
<dbReference type="RefSeq" id="XP_002294816.1">
    <property type="nucleotide sequence ID" value="XM_002294780.1"/>
</dbReference>
<reference evidence="1 2" key="2">
    <citation type="journal article" date="2008" name="Nature">
        <title>The Phaeodactylum genome reveals the evolutionary history of diatom genomes.</title>
        <authorList>
            <person name="Bowler C."/>
            <person name="Allen A.E."/>
            <person name="Badger J.H."/>
            <person name="Grimwood J."/>
            <person name="Jabbari K."/>
            <person name="Kuo A."/>
            <person name="Maheswari U."/>
            <person name="Martens C."/>
            <person name="Maumus F."/>
            <person name="Otillar R.P."/>
            <person name="Rayko E."/>
            <person name="Salamov A."/>
            <person name="Vandepoele K."/>
            <person name="Beszteri B."/>
            <person name="Gruber A."/>
            <person name="Heijde M."/>
            <person name="Katinka M."/>
            <person name="Mock T."/>
            <person name="Valentin K."/>
            <person name="Verret F."/>
            <person name="Berges J.A."/>
            <person name="Brownlee C."/>
            <person name="Cadoret J.P."/>
            <person name="Chiovitti A."/>
            <person name="Choi C.J."/>
            <person name="Coesel S."/>
            <person name="De Martino A."/>
            <person name="Detter J.C."/>
            <person name="Durkin C."/>
            <person name="Falciatore A."/>
            <person name="Fournet J."/>
            <person name="Haruta M."/>
            <person name="Huysman M.J."/>
            <person name="Jenkins B.D."/>
            <person name="Jiroutova K."/>
            <person name="Jorgensen R.E."/>
            <person name="Joubert Y."/>
            <person name="Kaplan A."/>
            <person name="Kroger N."/>
            <person name="Kroth P.G."/>
            <person name="La Roche J."/>
            <person name="Lindquist E."/>
            <person name="Lommer M."/>
            <person name="Martin-Jezequel V."/>
            <person name="Lopez P.J."/>
            <person name="Lucas S."/>
            <person name="Mangogna M."/>
            <person name="McGinnis K."/>
            <person name="Medlin L.K."/>
            <person name="Montsant A."/>
            <person name="Oudot-Le Secq M.P."/>
            <person name="Napoli C."/>
            <person name="Obornik M."/>
            <person name="Parker M.S."/>
            <person name="Petit J.L."/>
            <person name="Porcel B.M."/>
            <person name="Poulsen N."/>
            <person name="Robison M."/>
            <person name="Rychlewski L."/>
            <person name="Rynearson T.A."/>
            <person name="Schmutz J."/>
            <person name="Shapiro H."/>
            <person name="Siaut M."/>
            <person name="Stanley M."/>
            <person name="Sussman M.R."/>
            <person name="Taylor A.R."/>
            <person name="Vardi A."/>
            <person name="von Dassow P."/>
            <person name="Vyverman W."/>
            <person name="Willis A."/>
            <person name="Wyrwicz L.S."/>
            <person name="Rokhsar D.S."/>
            <person name="Weissenbach J."/>
            <person name="Armbrust E.V."/>
            <person name="Green B.R."/>
            <person name="Van de Peer Y."/>
            <person name="Grigoriev I.V."/>
        </authorList>
    </citation>
    <scope>NUCLEOTIDE SEQUENCE [LARGE SCALE GENOMIC DNA]</scope>
    <source>
        <strain evidence="1 2">CCMP1335</strain>
    </source>
</reference>
<dbReference type="Proteomes" id="UP000001449">
    <property type="component" value="Chromosome 22"/>
</dbReference>
<dbReference type="PaxDb" id="35128-Thaps11695"/>
<dbReference type="KEGG" id="tps:THAPSDRAFT_11695"/>